<dbReference type="InterPro" id="IPR013947">
    <property type="entry name" value="Mediator_Med14"/>
</dbReference>
<protein>
    <submittedName>
        <fullName evidence="1">Uncharacterized protein</fullName>
    </submittedName>
</protein>
<reference evidence="1" key="2">
    <citation type="journal article" date="2015" name="Data Brief">
        <title>Shoot transcriptome of the giant reed, Arundo donax.</title>
        <authorList>
            <person name="Barrero R.A."/>
            <person name="Guerrero F.D."/>
            <person name="Moolhuijzen P."/>
            <person name="Goolsby J.A."/>
            <person name="Tidwell J."/>
            <person name="Bellgard S.E."/>
            <person name="Bellgard M.I."/>
        </authorList>
    </citation>
    <scope>NUCLEOTIDE SEQUENCE</scope>
    <source>
        <tissue evidence="1">Shoot tissue taken approximately 20 cm above the soil surface</tissue>
    </source>
</reference>
<proteinExistence type="predicted"/>
<dbReference type="GO" id="GO:0016592">
    <property type="term" value="C:mediator complex"/>
    <property type="evidence" value="ECO:0007669"/>
    <property type="project" value="InterPro"/>
</dbReference>
<reference evidence="1" key="1">
    <citation type="submission" date="2014-09" db="EMBL/GenBank/DDBJ databases">
        <authorList>
            <person name="Magalhaes I.L.F."/>
            <person name="Oliveira U."/>
            <person name="Santos F.R."/>
            <person name="Vidigal T.H.D.A."/>
            <person name="Brescovit A.D."/>
            <person name="Santos A.J."/>
        </authorList>
    </citation>
    <scope>NUCLEOTIDE SEQUENCE</scope>
    <source>
        <tissue evidence="1">Shoot tissue taken approximately 20 cm above the soil surface</tissue>
    </source>
</reference>
<organism evidence="1">
    <name type="scientific">Arundo donax</name>
    <name type="common">Giant reed</name>
    <name type="synonym">Donax arundinaceus</name>
    <dbReference type="NCBI Taxonomy" id="35708"/>
    <lineage>
        <taxon>Eukaryota</taxon>
        <taxon>Viridiplantae</taxon>
        <taxon>Streptophyta</taxon>
        <taxon>Embryophyta</taxon>
        <taxon>Tracheophyta</taxon>
        <taxon>Spermatophyta</taxon>
        <taxon>Magnoliopsida</taxon>
        <taxon>Liliopsida</taxon>
        <taxon>Poales</taxon>
        <taxon>Poaceae</taxon>
        <taxon>PACMAD clade</taxon>
        <taxon>Arundinoideae</taxon>
        <taxon>Arundineae</taxon>
        <taxon>Arundo</taxon>
    </lineage>
</organism>
<dbReference type="GO" id="GO:0070847">
    <property type="term" value="C:core mediator complex"/>
    <property type="evidence" value="ECO:0007669"/>
    <property type="project" value="TreeGrafter"/>
</dbReference>
<dbReference type="GO" id="GO:0003712">
    <property type="term" value="F:transcription coregulator activity"/>
    <property type="evidence" value="ECO:0007669"/>
    <property type="project" value="InterPro"/>
</dbReference>
<dbReference type="GO" id="GO:0006357">
    <property type="term" value="P:regulation of transcription by RNA polymerase II"/>
    <property type="evidence" value="ECO:0007669"/>
    <property type="project" value="InterPro"/>
</dbReference>
<evidence type="ECO:0000313" key="1">
    <source>
        <dbReference type="EMBL" id="JAD77106.1"/>
    </source>
</evidence>
<sequence length="168" mass="18619">MGKLLVRRGLGLNSVWKNITDQFQMITLSSSSSKSNIKHDRANHSVYFGLTFVLNHALMHHLSVTGGASWLPYCVSVRLRYTFGDNGCVTFLAIEGSHGGKACWLQYEDWERCKQMVARAVETVNGSPAIGETGQGRLRIVAEMIHKQLQLSLRQLRDGPLSTGSNIS</sequence>
<dbReference type="PANTHER" id="PTHR12809:SF2">
    <property type="entry name" value="MEDIATOR OF RNA POLYMERASE II TRANSCRIPTION SUBUNIT 14"/>
    <property type="match status" value="1"/>
</dbReference>
<dbReference type="PANTHER" id="PTHR12809">
    <property type="entry name" value="MEDIATOR COMPLEX SUBUNIT"/>
    <property type="match status" value="1"/>
</dbReference>
<accession>A0A0A9CNI2</accession>
<name>A0A0A9CNI2_ARUDO</name>
<dbReference type="AlphaFoldDB" id="A0A0A9CNI2"/>
<dbReference type="EMBL" id="GBRH01220789">
    <property type="protein sequence ID" value="JAD77106.1"/>
    <property type="molecule type" value="Transcribed_RNA"/>
</dbReference>